<reference evidence="1 2" key="1">
    <citation type="journal article" date="2019" name="Int. J. Syst. Evol. Microbiol.">
        <title>Thermogemmatispora aurantia sp. nov. and Thermogemmatispora argillosa sp. nov., within the class Ktedonobacteria, and emended description of the genus Thermogemmatispora.</title>
        <authorList>
            <person name="Zheng Y."/>
            <person name="Wang C.M."/>
            <person name="Sakai Y."/>
            <person name="Abe K."/>
            <person name="Yokota A."/>
            <person name="Yabe S."/>
        </authorList>
    </citation>
    <scope>NUCLEOTIDE SEQUENCE [LARGE SCALE GENOMIC DNA]</scope>
    <source>
        <strain evidence="1 2">A1-2</strain>
    </source>
</reference>
<comment type="caution">
    <text evidence="1">The sequence shown here is derived from an EMBL/GenBank/DDBJ whole genome shotgun (WGS) entry which is preliminary data.</text>
</comment>
<organism evidence="1 2">
    <name type="scientific">Thermogemmatispora aurantia</name>
    <dbReference type="NCBI Taxonomy" id="2045279"/>
    <lineage>
        <taxon>Bacteria</taxon>
        <taxon>Bacillati</taxon>
        <taxon>Chloroflexota</taxon>
        <taxon>Ktedonobacteria</taxon>
        <taxon>Thermogemmatisporales</taxon>
        <taxon>Thermogemmatisporaceae</taxon>
        <taxon>Thermogemmatispora</taxon>
    </lineage>
</organism>
<proteinExistence type="predicted"/>
<keyword evidence="2" id="KW-1185">Reference proteome</keyword>
<dbReference type="AlphaFoldDB" id="A0A5J4K7Y1"/>
<evidence type="ECO:0000313" key="2">
    <source>
        <dbReference type="Proteomes" id="UP000334820"/>
    </source>
</evidence>
<gene>
    <name evidence="1" type="ORF">KTAU_14180</name>
</gene>
<dbReference type="EMBL" id="BKZV01000001">
    <property type="protein sequence ID" value="GER82781.1"/>
    <property type="molecule type" value="Genomic_DNA"/>
</dbReference>
<dbReference type="Proteomes" id="UP000334820">
    <property type="component" value="Unassembled WGS sequence"/>
</dbReference>
<sequence length="45" mass="4974">MNLVMLVIDEAKEGGEDKAEWFTADIWPSALLREGAGRPRAAMVQ</sequence>
<protein>
    <submittedName>
        <fullName evidence="1">Uncharacterized protein</fullName>
    </submittedName>
</protein>
<evidence type="ECO:0000313" key="1">
    <source>
        <dbReference type="EMBL" id="GER82781.1"/>
    </source>
</evidence>
<accession>A0A5J4K7Y1</accession>
<name>A0A5J4K7Y1_9CHLR</name>